<feature type="compositionally biased region" description="Low complexity" evidence="1">
    <location>
        <begin position="662"/>
        <end position="675"/>
    </location>
</feature>
<name>A0A8K9UHI4_ONCMY</name>
<feature type="compositionally biased region" description="Basic and acidic residues" evidence="1">
    <location>
        <begin position="1311"/>
        <end position="1320"/>
    </location>
</feature>
<reference evidence="3" key="2">
    <citation type="submission" date="2025-08" db="UniProtKB">
        <authorList>
            <consortium name="Ensembl"/>
        </authorList>
    </citation>
    <scope>IDENTIFICATION</scope>
</reference>
<feature type="compositionally biased region" description="Basic and acidic residues" evidence="1">
    <location>
        <begin position="1128"/>
        <end position="1147"/>
    </location>
</feature>
<feature type="region of interest" description="Disordered" evidence="1">
    <location>
        <begin position="1"/>
        <end position="26"/>
    </location>
</feature>
<feature type="compositionally biased region" description="Polar residues" evidence="1">
    <location>
        <begin position="376"/>
        <end position="426"/>
    </location>
</feature>
<feature type="compositionally biased region" description="Low complexity" evidence="1">
    <location>
        <begin position="122"/>
        <end position="138"/>
    </location>
</feature>
<dbReference type="InterPro" id="IPR013087">
    <property type="entry name" value="Znf_C2H2_type"/>
</dbReference>
<dbReference type="InterPro" id="IPR040010">
    <property type="entry name" value="ZN608/ZN609"/>
</dbReference>
<proteinExistence type="predicted"/>
<reference evidence="3" key="3">
    <citation type="submission" date="2025-09" db="UniProtKB">
        <authorList>
            <consortium name="Ensembl"/>
        </authorList>
    </citation>
    <scope>IDENTIFICATION</scope>
</reference>
<accession>A0A8K9UHI4</accession>
<organism evidence="3 4">
    <name type="scientific">Oncorhynchus mykiss</name>
    <name type="common">Rainbow trout</name>
    <name type="synonym">Salmo gairdneri</name>
    <dbReference type="NCBI Taxonomy" id="8022"/>
    <lineage>
        <taxon>Eukaryota</taxon>
        <taxon>Metazoa</taxon>
        <taxon>Chordata</taxon>
        <taxon>Craniata</taxon>
        <taxon>Vertebrata</taxon>
        <taxon>Euteleostomi</taxon>
        <taxon>Actinopterygii</taxon>
        <taxon>Neopterygii</taxon>
        <taxon>Teleostei</taxon>
        <taxon>Protacanthopterygii</taxon>
        <taxon>Salmoniformes</taxon>
        <taxon>Salmonidae</taxon>
        <taxon>Salmoninae</taxon>
        <taxon>Oncorhynchus</taxon>
    </lineage>
</organism>
<feature type="compositionally biased region" description="Polar residues" evidence="1">
    <location>
        <begin position="1342"/>
        <end position="1352"/>
    </location>
</feature>
<dbReference type="GO" id="GO:0005634">
    <property type="term" value="C:nucleus"/>
    <property type="evidence" value="ECO:0007669"/>
    <property type="project" value="TreeGrafter"/>
</dbReference>
<feature type="region of interest" description="Disordered" evidence="1">
    <location>
        <begin position="349"/>
        <end position="497"/>
    </location>
</feature>
<dbReference type="PANTHER" id="PTHR21564">
    <property type="entry name" value="BRAKELESS PROTEIN"/>
    <property type="match status" value="1"/>
</dbReference>
<dbReference type="GeneTree" id="ENSGT00390000008748"/>
<protein>
    <recommendedName>
        <fullName evidence="2">C2H2-type domain-containing protein</fullName>
    </recommendedName>
</protein>
<feature type="compositionally biased region" description="Basic and acidic residues" evidence="1">
    <location>
        <begin position="1178"/>
        <end position="1240"/>
    </location>
</feature>
<feature type="compositionally biased region" description="Basic and acidic residues" evidence="1">
    <location>
        <begin position="1357"/>
        <end position="1382"/>
    </location>
</feature>
<evidence type="ECO:0000256" key="1">
    <source>
        <dbReference type="SAM" id="MobiDB-lite"/>
    </source>
</evidence>
<sequence>MSLSSGTAGGKGVDSNAVDTYDSGDEWDIGVGNLIIDLDADLEKDKLEMSGTKDGGGMTAPPTAVAALPDNIRFVSPVPGPQGKESKSKSKRSKNSKDNSSKVSAGDGTKKEGQTRTQGEPTNTGATAGATSNNSTTGKGMDKGGKVSRNSGKKDKEGASGKSKKEKSEGVPVVVIAATEKEVVSQVALGVNRSAPFENTQSTDLVGDDQLGNIALESVGIVPALTIKTEPQELDNIECRTLKKVKNEKMESPVSTPAPPALHLLAAVGDNIASPCEQIMVRTRSVASNTSDASLATEPDCLGPCEPGTSVNLEGIVWQETEDGMLVVNVTWRNKSYVGTLLDCTRHDWAPPRFCESPTSDLEMRNGRGRGKRMRPNSNTPVNENSNSSDNKGSGTSKTRAANNNSKGRRGSQTSSERRTPPNSNTEDVKASPSSASKRKSKPASDMEPNSSSEDTKGNKRMRTNSNSGGGGALPPVLPPIPSIKTEPQPPTLDRNCPSPVLIDCPHPGCNKKYKHINGLKYHQARAHNDDDDIKLDLDGDSEYGEDSTLHPEPGNCNGASSSHKGCLSPARSVTPKGRGFDCQSPSPSPGKFGSKQSKKKGGDADPEASGIPMEGCDDGPCLTDEASNDGMEKSKSHKKSKTDKLSQKNMKSSSRPVPPGSVASQQLYSLQASSFPAGGNLNASLGIPPMIQGIPKSPQMKGTQPTKPPAAMGDPAAMNPAVLNPASGASKEKKKKEKKKRDSRKEAESPKPPGKGGKPEEGKSPYSESSEPGKGDGLLNGSSDPHQSRLASIKAEADKIYSFTDNAPSLSIGVASRIEGTGMPQPLTPLHVVTQNGGGADNSSVKTNSPAYSDISDAGEDGEGRLVEGVKVKVEDQGIREGAKKALFPSQTPNKESPYYAGYEAYYSPNYTCPSPGAANPGMPHTESPALKVKREDEQENVEDKVKVEPHEDRKPEMNASSQQQQQQHHHHHHHHQQQQQQSVIQQRSNMYMQPLYYNQYSYVPPYAYHPDQAYHNHLLNTNPAYRHQYEERQRQVISEQHRAAVAEKKSSDAAAMKEREASMKKEWKQKALGPPTLSKAPGKTDSLANKTQQNQGKTRDSPSEPSKASATGLKGEVSKSQQAEGLKMKLSEGGHHGKEDSKPSLDSRAGIEQAMWYRQTQMEDEQQQQQQPPPPRWKDERDRERERDRDRKGKDDRPNRPKESGGPKEEDGAGPKEGTDPRMSSAEDQRTMGKDPRANAHMQFSSALAQHQGYMPYMPGYPYGQGYDPSHPGYRGMPTVMMQNYPGSPYLPAGYPFSPYGGKMAGGEEEARGGDKSRASPTVSGKAASVDSKALDILQQHASQYKSKSPTVGDKPSHERDRGERSGGERERERDMERPRSSPSQRIMPSHHHLGYPLLSGQYDLSYTTGLSSSAIVASQQAAAPSLYPPARR</sequence>
<feature type="region of interest" description="Disordered" evidence="1">
    <location>
        <begin position="1035"/>
        <end position="1243"/>
    </location>
</feature>
<dbReference type="PANTHER" id="PTHR21564:SF2">
    <property type="entry name" value="ZINC FINGER PROTEIN 609"/>
    <property type="match status" value="1"/>
</dbReference>
<feature type="compositionally biased region" description="Basic and acidic residues" evidence="1">
    <location>
        <begin position="1035"/>
        <end position="1071"/>
    </location>
</feature>
<feature type="region of interest" description="Disordered" evidence="1">
    <location>
        <begin position="911"/>
        <end position="987"/>
    </location>
</feature>
<evidence type="ECO:0000313" key="3">
    <source>
        <dbReference type="Ensembl" id="ENSOMYP00000109577.1"/>
    </source>
</evidence>
<feature type="compositionally biased region" description="Basic residues" evidence="1">
    <location>
        <begin position="969"/>
        <end position="978"/>
    </location>
</feature>
<dbReference type="Ensembl" id="ENSOMYT00000147623.1">
    <property type="protein sequence ID" value="ENSOMYP00000109577.1"/>
    <property type="gene ID" value="ENSOMYG00000055473.1"/>
</dbReference>
<gene>
    <name evidence="3" type="primary">LOC110506948</name>
</gene>
<feature type="domain" description="C2H2-type" evidence="2">
    <location>
        <begin position="505"/>
        <end position="528"/>
    </location>
</feature>
<feature type="region of interest" description="Disordered" evidence="1">
    <location>
        <begin position="1308"/>
        <end position="1400"/>
    </location>
</feature>
<reference evidence="3" key="1">
    <citation type="submission" date="2020-07" db="EMBL/GenBank/DDBJ databases">
        <title>A long reads based de novo assembly of the rainbow trout Arlee double haploid line genome.</title>
        <authorList>
            <person name="Gao G."/>
            <person name="Palti Y."/>
        </authorList>
    </citation>
    <scope>NUCLEOTIDE SEQUENCE [LARGE SCALE GENOMIC DNA]</scope>
</reference>
<feature type="compositionally biased region" description="Polar residues" evidence="1">
    <location>
        <begin position="842"/>
        <end position="852"/>
    </location>
</feature>
<feature type="compositionally biased region" description="Basic and acidic residues" evidence="1">
    <location>
        <begin position="934"/>
        <end position="958"/>
    </location>
</feature>
<feature type="region of interest" description="Disordered" evidence="1">
    <location>
        <begin position="47"/>
        <end position="170"/>
    </location>
</feature>
<dbReference type="Proteomes" id="UP000694395">
    <property type="component" value="Chromosome 6"/>
</dbReference>
<evidence type="ECO:0000313" key="4">
    <source>
        <dbReference type="Proteomes" id="UP000694395"/>
    </source>
</evidence>
<feature type="compositionally biased region" description="Acidic residues" evidence="1">
    <location>
        <begin position="530"/>
        <end position="546"/>
    </location>
</feature>
<keyword evidence="4" id="KW-1185">Reference proteome</keyword>
<dbReference type="GO" id="GO:0006357">
    <property type="term" value="P:regulation of transcription by RNA polymerase II"/>
    <property type="evidence" value="ECO:0007669"/>
    <property type="project" value="TreeGrafter"/>
</dbReference>
<feature type="region of interest" description="Disordered" evidence="1">
    <location>
        <begin position="824"/>
        <end position="864"/>
    </location>
</feature>
<feature type="compositionally biased region" description="Basic residues" evidence="1">
    <location>
        <begin position="733"/>
        <end position="743"/>
    </location>
</feature>
<feature type="compositionally biased region" description="Low complexity" evidence="1">
    <location>
        <begin position="584"/>
        <end position="596"/>
    </location>
</feature>
<feature type="compositionally biased region" description="Polar residues" evidence="1">
    <location>
        <begin position="1088"/>
        <end position="1098"/>
    </location>
</feature>
<evidence type="ECO:0000259" key="2">
    <source>
        <dbReference type="PROSITE" id="PS00028"/>
    </source>
</evidence>
<dbReference type="PROSITE" id="PS00028">
    <property type="entry name" value="ZINC_FINGER_C2H2_1"/>
    <property type="match status" value="1"/>
</dbReference>
<feature type="region of interest" description="Disordered" evidence="1">
    <location>
        <begin position="524"/>
        <end position="792"/>
    </location>
</feature>